<dbReference type="SMART" id="SM00829">
    <property type="entry name" value="PKS_ER"/>
    <property type="match status" value="1"/>
</dbReference>
<dbReference type="Pfam" id="PF00107">
    <property type="entry name" value="ADH_zinc_N"/>
    <property type="match status" value="1"/>
</dbReference>
<keyword evidence="1" id="KW-0521">NADP</keyword>
<feature type="domain" description="Enoyl reductase (ER)" evidence="3">
    <location>
        <begin position="11"/>
        <end position="322"/>
    </location>
</feature>
<evidence type="ECO:0000313" key="4">
    <source>
        <dbReference type="EMBL" id="MBB1070363.1"/>
    </source>
</evidence>
<accession>A0A7W3Y9D8</accession>
<evidence type="ECO:0000256" key="1">
    <source>
        <dbReference type="ARBA" id="ARBA00022857"/>
    </source>
</evidence>
<dbReference type="Pfam" id="PF08240">
    <property type="entry name" value="ADH_N"/>
    <property type="match status" value="1"/>
</dbReference>
<dbReference type="Gene3D" id="3.90.180.10">
    <property type="entry name" value="Medium-chain alcohol dehydrogenases, catalytic domain"/>
    <property type="match status" value="1"/>
</dbReference>
<dbReference type="Proteomes" id="UP000518316">
    <property type="component" value="Unassembled WGS sequence"/>
</dbReference>
<dbReference type="GO" id="GO:0070402">
    <property type="term" value="F:NADPH binding"/>
    <property type="evidence" value="ECO:0007669"/>
    <property type="project" value="TreeGrafter"/>
</dbReference>
<keyword evidence="5" id="KW-1185">Reference proteome</keyword>
<gene>
    <name evidence="4" type="ORF">H5S40_09385</name>
</gene>
<comment type="caution">
    <text evidence="4">The sequence shown here is derived from an EMBL/GenBank/DDBJ whole genome shotgun (WGS) entry which is preliminary data.</text>
</comment>
<evidence type="ECO:0000313" key="5">
    <source>
        <dbReference type="Proteomes" id="UP000518316"/>
    </source>
</evidence>
<proteinExistence type="predicted"/>
<dbReference type="SUPFAM" id="SSF50129">
    <property type="entry name" value="GroES-like"/>
    <property type="match status" value="1"/>
</dbReference>
<dbReference type="EMBL" id="JACIVC010000067">
    <property type="protein sequence ID" value="MBB1070363.1"/>
    <property type="molecule type" value="Genomic_DNA"/>
</dbReference>
<name>A0A7W3Y9D8_9LACO</name>
<dbReference type="InterPro" id="IPR011032">
    <property type="entry name" value="GroES-like_sf"/>
</dbReference>
<organism evidence="4 5">
    <name type="scientific">Limosilactobacillus albertensis</name>
    <dbReference type="NCBI Taxonomy" id="2759752"/>
    <lineage>
        <taxon>Bacteria</taxon>
        <taxon>Bacillati</taxon>
        <taxon>Bacillota</taxon>
        <taxon>Bacilli</taxon>
        <taxon>Lactobacillales</taxon>
        <taxon>Lactobacillaceae</taxon>
        <taxon>Limosilactobacillus</taxon>
    </lineage>
</organism>
<dbReference type="Gene3D" id="3.40.50.720">
    <property type="entry name" value="NAD(P)-binding Rossmann-like Domain"/>
    <property type="match status" value="1"/>
</dbReference>
<evidence type="ECO:0000256" key="2">
    <source>
        <dbReference type="ARBA" id="ARBA00023002"/>
    </source>
</evidence>
<reference evidence="4 5" key="1">
    <citation type="submission" date="2020-07" db="EMBL/GenBank/DDBJ databases">
        <title>Description of Limosilactobacillus balticus sp. nov., Limosilactobacillus agrestis sp. nov., Limosilactobacillus albertensis sp. nov., Limosilactobacillus rudii sp. nov., Limosilactobacillus fastidiosus sp. nov., five novel Limosilactobacillus species isolated from the vertebrate gastrointestinal tract, and proposal of 6 subspecies of Limosilactobacillus reuteri adapted to the gastrointestinal tract of specific vertebrate hosts.</title>
        <authorList>
            <person name="Li F."/>
            <person name="Cheng C."/>
            <person name="Zheng J."/>
            <person name="Quevedo R.M."/>
            <person name="Li J."/>
            <person name="Roos S."/>
            <person name="Gaenzle M.G."/>
            <person name="Walter J."/>
        </authorList>
    </citation>
    <scope>NUCLEOTIDE SEQUENCE [LARGE SCALE GENOMIC DNA]</scope>
    <source>
        <strain evidence="4 5">RRLNB_1_1</strain>
    </source>
</reference>
<dbReference type="PANTHER" id="PTHR48106">
    <property type="entry name" value="QUINONE OXIDOREDUCTASE PIG3-RELATED"/>
    <property type="match status" value="1"/>
</dbReference>
<dbReference type="PANTHER" id="PTHR48106:SF18">
    <property type="entry name" value="QUINONE OXIDOREDUCTASE PIG3"/>
    <property type="match status" value="1"/>
</dbReference>
<dbReference type="InterPro" id="IPR036291">
    <property type="entry name" value="NAD(P)-bd_dom_sf"/>
</dbReference>
<keyword evidence="2" id="KW-0560">Oxidoreductase</keyword>
<evidence type="ECO:0000259" key="3">
    <source>
        <dbReference type="SMART" id="SM00829"/>
    </source>
</evidence>
<dbReference type="InterPro" id="IPR013154">
    <property type="entry name" value="ADH-like_N"/>
</dbReference>
<protein>
    <submittedName>
        <fullName evidence="4">Zinc-binding dehydrogenase</fullName>
    </submittedName>
</protein>
<dbReference type="AlphaFoldDB" id="A0A7W3Y9D8"/>
<dbReference type="InterPro" id="IPR013149">
    <property type="entry name" value="ADH-like_C"/>
</dbReference>
<dbReference type="SUPFAM" id="SSF51735">
    <property type="entry name" value="NAD(P)-binding Rossmann-fold domains"/>
    <property type="match status" value="1"/>
</dbReference>
<dbReference type="GO" id="GO:0016651">
    <property type="term" value="F:oxidoreductase activity, acting on NAD(P)H"/>
    <property type="evidence" value="ECO:0007669"/>
    <property type="project" value="TreeGrafter"/>
</dbReference>
<dbReference type="InterPro" id="IPR020843">
    <property type="entry name" value="ER"/>
</dbReference>
<sequence>MKAIKLTKPCSADELNPVLVPCPKLKKGYVLIKVKAFGVNESEVTSRKGESSADFSYPRILGIEGVGIIKEVNPNSLFKVGQKVATMMGGMGRAIDGSYAEYMMVKEENVIPLQTDLPWDVIGAMPEMLQTAYGSLTEGLQVRSGDTLLIRGGSSTVGLMAIVVGKMLGARVVATTRQNKKIAELNFYGADEVVIDDSMIAATISRIVPEGFDKALELVGVTTLFQDMDFLRDNGLLCFTGALAGKWTIENFSPFLIPKGKYLTSYDGGTNDLPAKVFNKVLAQVASGEVKVPIAKVYHGLEEVGQAQENLESGKYLGKHVVVLD</sequence>